<dbReference type="EMBL" id="CP001601">
    <property type="protein sequence ID" value="ACP33545.1"/>
    <property type="molecule type" value="Genomic_DNA"/>
</dbReference>
<dbReference type="AlphaFoldDB" id="C3PI91"/>
<proteinExistence type="predicted"/>
<dbReference type="RefSeq" id="WP_010191119.1">
    <property type="nucleotide sequence ID" value="NC_012590.1"/>
</dbReference>
<dbReference type="HOGENOM" id="CLU_2583740_0_0_11"/>
<accession>C3PI91</accession>
<reference evidence="1 2" key="1">
    <citation type="journal article" date="2010" name="BMC Genomics">
        <title>Complete genome sequence and lifestyle of black-pigmented Corynebacterium aurimucosum ATCC 700975 (formerly C. nigricans CN-1) isolated from a vaginal swab of a woman with spontaneous abortion.</title>
        <authorList>
            <person name="Trost E."/>
            <person name="Gotker S."/>
            <person name="Schneider J."/>
            <person name="Schneiker-Bekel S."/>
            <person name="Szczepanowski R."/>
            <person name="Tilker A."/>
            <person name="Viehoever P."/>
            <person name="Arnold W."/>
            <person name="Bekel T."/>
            <person name="Blom J."/>
            <person name="Gartemann K.H."/>
            <person name="Linke B."/>
            <person name="Goesmann A."/>
            <person name="Puhler A."/>
            <person name="Shukla S.K."/>
            <person name="Tauch A."/>
        </authorList>
    </citation>
    <scope>NUCLEOTIDE SEQUENCE [LARGE SCALE GENOMIC DNA]</scope>
    <source>
        <strain evidence="2">ATCC 700975 / DSM 44827 / CIP 107346 / CN-1</strain>
    </source>
</reference>
<keyword evidence="2" id="KW-1185">Reference proteome</keyword>
<dbReference type="GeneID" id="31924594"/>
<name>C3PI91_CORA7</name>
<sequence length="80" mass="9069">MNITPLNNEKYANLTAEAWGAWLLASAHCDTHNTRVMNSSQFLEITRMTSLETYNQLEDAGLIEKTETGQTQINHLEETN</sequence>
<evidence type="ECO:0000313" key="2">
    <source>
        <dbReference type="Proteomes" id="UP000002077"/>
    </source>
</evidence>
<protein>
    <submittedName>
        <fullName evidence="1">Uncharacterized protein</fullName>
    </submittedName>
</protein>
<dbReference type="STRING" id="548476.cauri_1952"/>
<evidence type="ECO:0000313" key="1">
    <source>
        <dbReference type="EMBL" id="ACP33545.1"/>
    </source>
</evidence>
<dbReference type="Proteomes" id="UP000002077">
    <property type="component" value="Chromosome"/>
</dbReference>
<dbReference type="KEGG" id="car:cauri_1952"/>
<gene>
    <name evidence="1" type="ordered locus">cauri_1952</name>
</gene>
<organism evidence="1 2">
    <name type="scientific">Corynebacterium aurimucosum (strain ATCC 700975 / DSM 44827 / CIP 107346 / CN-1)</name>
    <name type="common">Corynebacterium nigricans</name>
    <dbReference type="NCBI Taxonomy" id="548476"/>
    <lineage>
        <taxon>Bacteria</taxon>
        <taxon>Bacillati</taxon>
        <taxon>Actinomycetota</taxon>
        <taxon>Actinomycetes</taxon>
        <taxon>Mycobacteriales</taxon>
        <taxon>Corynebacteriaceae</taxon>
        <taxon>Corynebacterium</taxon>
    </lineage>
</organism>